<dbReference type="GO" id="GO:0006351">
    <property type="term" value="P:DNA-templated transcription"/>
    <property type="evidence" value="ECO:0007669"/>
    <property type="project" value="TreeGrafter"/>
</dbReference>
<gene>
    <name evidence="3" type="ORF">ROA7023_02879</name>
</gene>
<name>A0A1Y5TGU8_9RHOB</name>
<evidence type="ECO:0000313" key="4">
    <source>
        <dbReference type="Proteomes" id="UP000193900"/>
    </source>
</evidence>
<proteinExistence type="inferred from homology"/>
<dbReference type="GO" id="GO:0043565">
    <property type="term" value="F:sequence-specific DNA binding"/>
    <property type="evidence" value="ECO:0007669"/>
    <property type="project" value="TreeGrafter"/>
</dbReference>
<sequence length="188" mass="20633">MLPPILADLAAAEPGIDFDLVPSDSEANLLRREADIAVRMFRPRQSNLIVRKLGNLGFGLFAATSYLERRGMPETVADLAAHDMIGDDRNGQVVSALRTLGLEMDREGLRYRCDDRYAAWQLLRSGCGIGVAQLAQGTAEPGLARVLPETAVFSMPVWLASHSELRTSARVRHVFSFLADRLARALIS</sequence>
<keyword evidence="3" id="KW-0238">DNA-binding</keyword>
<dbReference type="Pfam" id="PF03466">
    <property type="entry name" value="LysR_substrate"/>
    <property type="match status" value="1"/>
</dbReference>
<dbReference type="PANTHER" id="PTHR30537:SF3">
    <property type="entry name" value="TRANSCRIPTIONAL REGULATORY PROTEIN"/>
    <property type="match status" value="1"/>
</dbReference>
<feature type="domain" description="LysR substrate-binding" evidence="2">
    <location>
        <begin position="2"/>
        <end position="182"/>
    </location>
</feature>
<dbReference type="InterPro" id="IPR005119">
    <property type="entry name" value="LysR_subst-bd"/>
</dbReference>
<dbReference type="AlphaFoldDB" id="A0A1Y5TGU8"/>
<dbReference type="EMBL" id="FWFZ01000015">
    <property type="protein sequence ID" value="SLN61672.1"/>
    <property type="molecule type" value="Genomic_DNA"/>
</dbReference>
<dbReference type="InterPro" id="IPR058163">
    <property type="entry name" value="LysR-type_TF_proteobact-type"/>
</dbReference>
<protein>
    <submittedName>
        <fullName evidence="3">DNA-binding transcriptional activator GcvA</fullName>
    </submittedName>
</protein>
<organism evidence="3 4">
    <name type="scientific">Roseisalinus antarcticus</name>
    <dbReference type="NCBI Taxonomy" id="254357"/>
    <lineage>
        <taxon>Bacteria</taxon>
        <taxon>Pseudomonadati</taxon>
        <taxon>Pseudomonadota</taxon>
        <taxon>Alphaproteobacteria</taxon>
        <taxon>Rhodobacterales</taxon>
        <taxon>Roseobacteraceae</taxon>
        <taxon>Roseisalinus</taxon>
    </lineage>
</organism>
<keyword evidence="4" id="KW-1185">Reference proteome</keyword>
<dbReference type="SUPFAM" id="SSF53850">
    <property type="entry name" value="Periplasmic binding protein-like II"/>
    <property type="match status" value="1"/>
</dbReference>
<accession>A0A1Y5TGU8</accession>
<comment type="similarity">
    <text evidence="1">Belongs to the LysR transcriptional regulatory family.</text>
</comment>
<evidence type="ECO:0000313" key="3">
    <source>
        <dbReference type="EMBL" id="SLN61672.1"/>
    </source>
</evidence>
<dbReference type="GO" id="GO:0003700">
    <property type="term" value="F:DNA-binding transcription factor activity"/>
    <property type="evidence" value="ECO:0007669"/>
    <property type="project" value="TreeGrafter"/>
</dbReference>
<dbReference type="Gene3D" id="3.40.190.290">
    <property type="match status" value="1"/>
</dbReference>
<dbReference type="PANTHER" id="PTHR30537">
    <property type="entry name" value="HTH-TYPE TRANSCRIPTIONAL REGULATOR"/>
    <property type="match status" value="1"/>
</dbReference>
<evidence type="ECO:0000256" key="1">
    <source>
        <dbReference type="ARBA" id="ARBA00009437"/>
    </source>
</evidence>
<reference evidence="3 4" key="1">
    <citation type="submission" date="2017-03" db="EMBL/GenBank/DDBJ databases">
        <authorList>
            <person name="Afonso C.L."/>
            <person name="Miller P.J."/>
            <person name="Scott M.A."/>
            <person name="Spackman E."/>
            <person name="Goraichik I."/>
            <person name="Dimitrov K.M."/>
            <person name="Suarez D.L."/>
            <person name="Swayne D.E."/>
        </authorList>
    </citation>
    <scope>NUCLEOTIDE SEQUENCE [LARGE SCALE GENOMIC DNA]</scope>
    <source>
        <strain evidence="3 4">CECT 7023</strain>
    </source>
</reference>
<dbReference type="OrthoDB" id="9798121at2"/>
<evidence type="ECO:0000259" key="2">
    <source>
        <dbReference type="Pfam" id="PF03466"/>
    </source>
</evidence>
<dbReference type="Proteomes" id="UP000193900">
    <property type="component" value="Unassembled WGS sequence"/>
</dbReference>